<gene>
    <name evidence="1" type="ORF">L3H44_11140</name>
</gene>
<evidence type="ECO:0000313" key="2">
    <source>
        <dbReference type="Proteomes" id="UP001200604"/>
    </source>
</evidence>
<dbReference type="Proteomes" id="UP001200604">
    <property type="component" value="Unassembled WGS sequence"/>
</dbReference>
<dbReference type="EMBL" id="JAKJKU010000109">
    <property type="protein sequence ID" value="MCF6774938.1"/>
    <property type="molecule type" value="Genomic_DNA"/>
</dbReference>
<sequence length="95" mass="11311">MPLAYVGFIKIINNWLWEDKKIFVNLEKEKQDMLINIEVTKERIKNATTGNELIILKQILQAREELLEILSQEIIINKSKQKLYVEIVKYYNIFG</sequence>
<keyword evidence="2" id="KW-1185">Reference proteome</keyword>
<organism evidence="1 2">
    <name type="scientific">Corynebacterium parakroppenstedtii</name>
    <dbReference type="NCBI Taxonomy" id="2828363"/>
    <lineage>
        <taxon>Bacteria</taxon>
        <taxon>Bacillati</taxon>
        <taxon>Actinomycetota</taxon>
        <taxon>Actinomycetes</taxon>
        <taxon>Mycobacteriales</taxon>
        <taxon>Corynebacteriaceae</taxon>
        <taxon>Corynebacterium</taxon>
    </lineage>
</organism>
<comment type="caution">
    <text evidence="1">The sequence shown here is derived from an EMBL/GenBank/DDBJ whole genome shotgun (WGS) entry which is preliminary data.</text>
</comment>
<protein>
    <submittedName>
        <fullName evidence="1">Uncharacterized protein</fullName>
    </submittedName>
</protein>
<name>A0ABS9HPA2_9CORY</name>
<proteinExistence type="predicted"/>
<reference evidence="1 2" key="1">
    <citation type="submission" date="2022-01" db="EMBL/GenBank/DDBJ databases">
        <title>Identification and Characterization of Corynebacterium sp.</title>
        <authorList>
            <person name="Luo Q."/>
            <person name="Qu P."/>
            <person name="Chen Q."/>
        </authorList>
    </citation>
    <scope>NUCLEOTIDE SEQUENCE [LARGE SCALE GENOMIC DNA]</scope>
    <source>
        <strain evidence="1 2">MC-12</strain>
    </source>
</reference>
<evidence type="ECO:0000313" key="1">
    <source>
        <dbReference type="EMBL" id="MCF6774938.1"/>
    </source>
</evidence>
<accession>A0ABS9HPA2</accession>